<proteinExistence type="predicted"/>
<evidence type="ECO:0000313" key="1">
    <source>
        <dbReference type="EMBL" id="GGX13267.1"/>
    </source>
</evidence>
<organism evidence="1 2">
    <name type="scientific">Undibacterium macrobrachii</name>
    <dbReference type="NCBI Taxonomy" id="1119058"/>
    <lineage>
        <taxon>Bacteria</taxon>
        <taxon>Pseudomonadati</taxon>
        <taxon>Pseudomonadota</taxon>
        <taxon>Betaproteobacteria</taxon>
        <taxon>Burkholderiales</taxon>
        <taxon>Oxalobacteraceae</taxon>
        <taxon>Undibacterium</taxon>
    </lineage>
</organism>
<comment type="caution">
    <text evidence="1">The sequence shown here is derived from an EMBL/GenBank/DDBJ whole genome shotgun (WGS) entry which is preliminary data.</text>
</comment>
<evidence type="ECO:0000313" key="2">
    <source>
        <dbReference type="Proteomes" id="UP000620127"/>
    </source>
</evidence>
<accession>A0ABQ2XEX2</accession>
<sequence>MNQRSLMRRDDMSYNLDGTQVSYCQPYSFDPLDPQCDVGEDDAQNVAWIYLFHADRKHLPPSNLVGRSTQGLTG</sequence>
<keyword evidence="2" id="KW-1185">Reference proteome</keyword>
<name>A0ABQ2XEX2_9BURK</name>
<reference evidence="2" key="1">
    <citation type="journal article" date="2019" name="Int. J. Syst. Evol. Microbiol.">
        <title>The Global Catalogue of Microorganisms (GCM) 10K type strain sequencing project: providing services to taxonomists for standard genome sequencing and annotation.</title>
        <authorList>
            <consortium name="The Broad Institute Genomics Platform"/>
            <consortium name="The Broad Institute Genome Sequencing Center for Infectious Disease"/>
            <person name="Wu L."/>
            <person name="Ma J."/>
        </authorList>
    </citation>
    <scope>NUCLEOTIDE SEQUENCE [LARGE SCALE GENOMIC DNA]</scope>
    <source>
        <strain evidence="2">KCTC 23916</strain>
    </source>
</reference>
<dbReference type="Proteomes" id="UP000620127">
    <property type="component" value="Unassembled WGS sequence"/>
</dbReference>
<gene>
    <name evidence="1" type="ORF">GCM10011282_19250</name>
</gene>
<dbReference type="EMBL" id="BMYT01000003">
    <property type="protein sequence ID" value="GGX13267.1"/>
    <property type="molecule type" value="Genomic_DNA"/>
</dbReference>
<protein>
    <submittedName>
        <fullName evidence="1">Uncharacterized protein</fullName>
    </submittedName>
</protein>